<organism evidence="6 7">
    <name type="scientific">Solilutibacter tolerans</name>
    <dbReference type="NCBI Taxonomy" id="1604334"/>
    <lineage>
        <taxon>Bacteria</taxon>
        <taxon>Pseudomonadati</taxon>
        <taxon>Pseudomonadota</taxon>
        <taxon>Gammaproteobacteria</taxon>
        <taxon>Lysobacterales</taxon>
        <taxon>Lysobacteraceae</taxon>
        <taxon>Solilutibacter</taxon>
    </lineage>
</organism>
<dbReference type="InterPro" id="IPR001789">
    <property type="entry name" value="Sig_transdc_resp-reg_receiver"/>
</dbReference>
<name>A0A1N6YBI3_9GAMM</name>
<dbReference type="Pfam" id="PF04397">
    <property type="entry name" value="LytTR"/>
    <property type="match status" value="1"/>
</dbReference>
<dbReference type="AlphaFoldDB" id="A0A1N6YBI3"/>
<reference evidence="7" key="1">
    <citation type="submission" date="2017-01" db="EMBL/GenBank/DDBJ databases">
        <authorList>
            <person name="Varghese N."/>
            <person name="Submissions S."/>
        </authorList>
    </citation>
    <scope>NUCLEOTIDE SEQUENCE [LARGE SCALE GENOMIC DNA]</scope>
    <source>
        <strain evidence="7">UM1</strain>
    </source>
</reference>
<dbReference type="PANTHER" id="PTHR48111">
    <property type="entry name" value="REGULATOR OF RPOS"/>
    <property type="match status" value="1"/>
</dbReference>
<evidence type="ECO:0000313" key="7">
    <source>
        <dbReference type="Proteomes" id="UP000241788"/>
    </source>
</evidence>
<sequence length="240" mass="26847">MRVVIVDDEPLARSRLRGLLSREADVDVVAEAGDGKAALLVCDTHRPDLVVLDIRMPGMDGLEVARQLAKQTSPPLLVFCTAFDAHALSAFETAALDYLVKPVRPERLAEALRRARLRLGLAPVLSGDKQARTQLCAKLGGHLRLIPVSDIRYLQAEEKYVVVHHANGEDLIEESLKSLEEEFGDRFLRIHRNCLVARDALKELRRDADGHAQAILHGVERPLDVSRRCLTELREAMRYL</sequence>
<evidence type="ECO:0000313" key="6">
    <source>
        <dbReference type="EMBL" id="SIR11871.1"/>
    </source>
</evidence>
<evidence type="ECO:0000259" key="5">
    <source>
        <dbReference type="PROSITE" id="PS50930"/>
    </source>
</evidence>
<feature type="modified residue" description="4-aspartylphosphate" evidence="3">
    <location>
        <position position="53"/>
    </location>
</feature>
<dbReference type="SMART" id="SM00850">
    <property type="entry name" value="LytTR"/>
    <property type="match status" value="1"/>
</dbReference>
<dbReference type="GO" id="GO:0005829">
    <property type="term" value="C:cytosol"/>
    <property type="evidence" value="ECO:0007669"/>
    <property type="project" value="TreeGrafter"/>
</dbReference>
<accession>A0A1N6YBI3</accession>
<dbReference type="InterPro" id="IPR011006">
    <property type="entry name" value="CheY-like_superfamily"/>
</dbReference>
<dbReference type="Gene3D" id="2.40.50.1020">
    <property type="entry name" value="LytTr DNA-binding domain"/>
    <property type="match status" value="1"/>
</dbReference>
<evidence type="ECO:0000256" key="2">
    <source>
        <dbReference type="ARBA" id="ARBA00023125"/>
    </source>
</evidence>
<evidence type="ECO:0000259" key="4">
    <source>
        <dbReference type="PROSITE" id="PS50110"/>
    </source>
</evidence>
<gene>
    <name evidence="6" type="ORF">SAMN05421546_2447</name>
</gene>
<dbReference type="GO" id="GO:0006355">
    <property type="term" value="P:regulation of DNA-templated transcription"/>
    <property type="evidence" value="ECO:0007669"/>
    <property type="project" value="TreeGrafter"/>
</dbReference>
<dbReference type="InterPro" id="IPR039420">
    <property type="entry name" value="WalR-like"/>
</dbReference>
<feature type="domain" description="HTH LytTR-type" evidence="5">
    <location>
        <begin position="145"/>
        <end position="239"/>
    </location>
</feature>
<evidence type="ECO:0000256" key="3">
    <source>
        <dbReference type="PROSITE-ProRule" id="PRU00169"/>
    </source>
</evidence>
<proteinExistence type="predicted"/>
<dbReference type="GO" id="GO:0000976">
    <property type="term" value="F:transcription cis-regulatory region binding"/>
    <property type="evidence" value="ECO:0007669"/>
    <property type="project" value="TreeGrafter"/>
</dbReference>
<dbReference type="RefSeq" id="WP_076588583.1">
    <property type="nucleotide sequence ID" value="NZ_FTLW01000006.1"/>
</dbReference>
<keyword evidence="3" id="KW-0597">Phosphoprotein</keyword>
<feature type="domain" description="Response regulatory" evidence="4">
    <location>
        <begin position="2"/>
        <end position="116"/>
    </location>
</feature>
<evidence type="ECO:0000256" key="1">
    <source>
        <dbReference type="ARBA" id="ARBA00023012"/>
    </source>
</evidence>
<dbReference type="Gene3D" id="3.40.50.2300">
    <property type="match status" value="1"/>
</dbReference>
<dbReference type="Pfam" id="PF00072">
    <property type="entry name" value="Response_reg"/>
    <property type="match status" value="1"/>
</dbReference>
<protein>
    <submittedName>
        <fullName evidence="6">Two component transcriptional regulator, LytTR family</fullName>
    </submittedName>
</protein>
<dbReference type="PANTHER" id="PTHR48111:SF3">
    <property type="entry name" value="TRANSCRIPTIONAL REGULATORY PROTEIN BTSR"/>
    <property type="match status" value="1"/>
</dbReference>
<dbReference type="Proteomes" id="UP000241788">
    <property type="component" value="Unassembled WGS sequence"/>
</dbReference>
<keyword evidence="2" id="KW-0238">DNA-binding</keyword>
<keyword evidence="1" id="KW-0902">Two-component regulatory system</keyword>
<dbReference type="EMBL" id="FTLW01000006">
    <property type="protein sequence ID" value="SIR11871.1"/>
    <property type="molecule type" value="Genomic_DNA"/>
</dbReference>
<dbReference type="GO" id="GO:0000156">
    <property type="term" value="F:phosphorelay response regulator activity"/>
    <property type="evidence" value="ECO:0007669"/>
    <property type="project" value="TreeGrafter"/>
</dbReference>
<dbReference type="SUPFAM" id="SSF52172">
    <property type="entry name" value="CheY-like"/>
    <property type="match status" value="1"/>
</dbReference>
<dbReference type="OrthoDB" id="236568at2"/>
<dbReference type="PROSITE" id="PS50930">
    <property type="entry name" value="HTH_LYTTR"/>
    <property type="match status" value="1"/>
</dbReference>
<keyword evidence="7" id="KW-1185">Reference proteome</keyword>
<dbReference type="PROSITE" id="PS50110">
    <property type="entry name" value="RESPONSE_REGULATORY"/>
    <property type="match status" value="1"/>
</dbReference>
<dbReference type="SMART" id="SM00448">
    <property type="entry name" value="REC"/>
    <property type="match status" value="1"/>
</dbReference>
<dbReference type="GO" id="GO:0032993">
    <property type="term" value="C:protein-DNA complex"/>
    <property type="evidence" value="ECO:0007669"/>
    <property type="project" value="TreeGrafter"/>
</dbReference>
<dbReference type="InterPro" id="IPR007492">
    <property type="entry name" value="LytTR_DNA-bd_dom"/>
</dbReference>
<dbReference type="STRING" id="1604334.SAMN05421546_2447"/>